<gene>
    <name evidence="5" type="ORF">GOP47_0013705</name>
</gene>
<organism evidence="5 6">
    <name type="scientific">Adiantum capillus-veneris</name>
    <name type="common">Maidenhair fern</name>
    <dbReference type="NCBI Taxonomy" id="13818"/>
    <lineage>
        <taxon>Eukaryota</taxon>
        <taxon>Viridiplantae</taxon>
        <taxon>Streptophyta</taxon>
        <taxon>Embryophyta</taxon>
        <taxon>Tracheophyta</taxon>
        <taxon>Polypodiopsida</taxon>
        <taxon>Polypodiidae</taxon>
        <taxon>Polypodiales</taxon>
        <taxon>Pteridineae</taxon>
        <taxon>Pteridaceae</taxon>
        <taxon>Vittarioideae</taxon>
        <taxon>Adiantum</taxon>
    </lineage>
</organism>
<dbReference type="Pfam" id="PF00830">
    <property type="entry name" value="Ribosomal_L28"/>
    <property type="match status" value="1"/>
</dbReference>
<dbReference type="OrthoDB" id="361870at2759"/>
<dbReference type="InterPro" id="IPR037147">
    <property type="entry name" value="Ribosomal_bL28_sf"/>
</dbReference>
<evidence type="ECO:0000313" key="5">
    <source>
        <dbReference type="EMBL" id="KAI5071454.1"/>
    </source>
</evidence>
<dbReference type="PANTHER" id="PTHR13528">
    <property type="entry name" value="39S RIBOSOMAL PROTEIN L28, MITOCHONDRIAL"/>
    <property type="match status" value="1"/>
</dbReference>
<dbReference type="AlphaFoldDB" id="A0A9D4ZDN1"/>
<reference evidence="5" key="1">
    <citation type="submission" date="2021-01" db="EMBL/GenBank/DDBJ databases">
        <title>Adiantum capillus-veneris genome.</title>
        <authorList>
            <person name="Fang Y."/>
            <person name="Liao Q."/>
        </authorList>
    </citation>
    <scope>NUCLEOTIDE SEQUENCE</scope>
    <source>
        <strain evidence="5">H3</strain>
        <tissue evidence="5">Leaf</tissue>
    </source>
</reference>
<keyword evidence="6" id="KW-1185">Reference proteome</keyword>
<evidence type="ECO:0000256" key="1">
    <source>
        <dbReference type="ARBA" id="ARBA00008760"/>
    </source>
</evidence>
<dbReference type="Gene3D" id="2.30.170.40">
    <property type="entry name" value="Ribosomal protein L28/L24"/>
    <property type="match status" value="1"/>
</dbReference>
<dbReference type="InterPro" id="IPR034704">
    <property type="entry name" value="Ribosomal_bL28/bL31-like_sf"/>
</dbReference>
<dbReference type="InterPro" id="IPR001383">
    <property type="entry name" value="Ribosomal_bL28_bact-type"/>
</dbReference>
<evidence type="ECO:0000256" key="2">
    <source>
        <dbReference type="ARBA" id="ARBA00022980"/>
    </source>
</evidence>
<dbReference type="HAMAP" id="MF_00373">
    <property type="entry name" value="Ribosomal_bL28"/>
    <property type="match status" value="1"/>
</dbReference>
<name>A0A9D4ZDN1_ADICA</name>
<dbReference type="NCBIfam" id="TIGR00009">
    <property type="entry name" value="L28"/>
    <property type="match status" value="1"/>
</dbReference>
<dbReference type="GO" id="GO:0003735">
    <property type="term" value="F:structural constituent of ribosome"/>
    <property type="evidence" value="ECO:0007669"/>
    <property type="project" value="InterPro"/>
</dbReference>
<dbReference type="Proteomes" id="UP000886520">
    <property type="component" value="Chromosome 13"/>
</dbReference>
<dbReference type="GO" id="GO:1990904">
    <property type="term" value="C:ribonucleoprotein complex"/>
    <property type="evidence" value="ECO:0007669"/>
    <property type="project" value="UniProtKB-KW"/>
</dbReference>
<evidence type="ECO:0000256" key="4">
    <source>
        <dbReference type="ARBA" id="ARBA00035265"/>
    </source>
</evidence>
<protein>
    <recommendedName>
        <fullName evidence="4">Large ribosomal subunit protein bL28c</fullName>
    </recommendedName>
</protein>
<evidence type="ECO:0000256" key="3">
    <source>
        <dbReference type="ARBA" id="ARBA00023274"/>
    </source>
</evidence>
<evidence type="ECO:0000313" key="6">
    <source>
        <dbReference type="Proteomes" id="UP000886520"/>
    </source>
</evidence>
<dbReference type="GO" id="GO:0006412">
    <property type="term" value="P:translation"/>
    <property type="evidence" value="ECO:0007669"/>
    <property type="project" value="InterPro"/>
</dbReference>
<proteinExistence type="inferred from homology"/>
<dbReference type="InterPro" id="IPR026569">
    <property type="entry name" value="Ribosomal_bL28"/>
</dbReference>
<dbReference type="SUPFAM" id="SSF143800">
    <property type="entry name" value="L28p-like"/>
    <property type="match status" value="1"/>
</dbReference>
<comment type="similarity">
    <text evidence="1">Belongs to the bacterial ribosomal protein bL28 family.</text>
</comment>
<keyword evidence="2" id="KW-0689">Ribosomal protein</keyword>
<accession>A0A9D4ZDN1</accession>
<sequence length="123" mass="14070">MAGSVSMRSSLSFRCSSFVSPALSLQLPPPQRVCVAVRPLVVRPLASRVCDMTGKRRNNGYKVSHSNHRTKKLQQVNLQYKRLWWEQGKRFVRMRISTKALKTIDKKGLQQVAKENGINLNKF</sequence>
<dbReference type="EMBL" id="JABFUD020000013">
    <property type="protein sequence ID" value="KAI5071454.1"/>
    <property type="molecule type" value="Genomic_DNA"/>
</dbReference>
<dbReference type="GO" id="GO:0005840">
    <property type="term" value="C:ribosome"/>
    <property type="evidence" value="ECO:0007669"/>
    <property type="project" value="UniProtKB-KW"/>
</dbReference>
<dbReference type="PANTHER" id="PTHR13528:SF2">
    <property type="entry name" value="LARGE RIBOSOMAL SUBUNIT PROTEIN BL28M"/>
    <property type="match status" value="1"/>
</dbReference>
<comment type="caution">
    <text evidence="5">The sequence shown here is derived from an EMBL/GenBank/DDBJ whole genome shotgun (WGS) entry which is preliminary data.</text>
</comment>
<keyword evidence="3" id="KW-0687">Ribonucleoprotein</keyword>